<comment type="caution">
    <text evidence="1">The sequence shown here is derived from an EMBL/GenBank/DDBJ whole genome shotgun (WGS) entry which is preliminary data.</text>
</comment>
<evidence type="ECO:0000313" key="1">
    <source>
        <dbReference type="EMBL" id="CAE7524682.1"/>
    </source>
</evidence>
<keyword evidence="2" id="KW-1185">Reference proteome</keyword>
<reference evidence="1" key="1">
    <citation type="submission" date="2021-02" db="EMBL/GenBank/DDBJ databases">
        <authorList>
            <person name="Dougan E. K."/>
            <person name="Rhodes N."/>
            <person name="Thang M."/>
            <person name="Chan C."/>
        </authorList>
    </citation>
    <scope>NUCLEOTIDE SEQUENCE</scope>
</reference>
<gene>
    <name evidence="1" type="primary">asphd2</name>
    <name evidence="1" type="ORF">SPIL2461_LOCUS13774</name>
</gene>
<proteinExistence type="predicted"/>
<dbReference type="Proteomes" id="UP000649617">
    <property type="component" value="Unassembled WGS sequence"/>
</dbReference>
<sequence length="108" mass="12625">MIEAELGSELARRRDVRPASLVLRKASEHFAKMMQHPYFARFSWQRPHDMNYNNEMFPSPGPVWPNKLLPIESWLEDNFATFRGELDNLLEKPGLFDALHEAERNAEA</sequence>
<organism evidence="1 2">
    <name type="scientific">Symbiodinium pilosum</name>
    <name type="common">Dinoflagellate</name>
    <dbReference type="NCBI Taxonomy" id="2952"/>
    <lineage>
        <taxon>Eukaryota</taxon>
        <taxon>Sar</taxon>
        <taxon>Alveolata</taxon>
        <taxon>Dinophyceae</taxon>
        <taxon>Suessiales</taxon>
        <taxon>Symbiodiniaceae</taxon>
        <taxon>Symbiodinium</taxon>
    </lineage>
</organism>
<protein>
    <submittedName>
        <fullName evidence="1">Asphd2 protein</fullName>
    </submittedName>
</protein>
<evidence type="ECO:0000313" key="2">
    <source>
        <dbReference type="Proteomes" id="UP000649617"/>
    </source>
</evidence>
<dbReference type="OrthoDB" id="413502at2759"/>
<name>A0A812TIS3_SYMPI</name>
<dbReference type="AlphaFoldDB" id="A0A812TIS3"/>
<dbReference type="EMBL" id="CAJNIZ010030569">
    <property type="protein sequence ID" value="CAE7524682.1"/>
    <property type="molecule type" value="Genomic_DNA"/>
</dbReference>
<accession>A0A812TIS3</accession>